<dbReference type="RefSeq" id="WP_183399483.1">
    <property type="nucleotide sequence ID" value="NZ_JACIDS010000003.1"/>
</dbReference>
<evidence type="ECO:0000259" key="8">
    <source>
        <dbReference type="Pfam" id="PF00892"/>
    </source>
</evidence>
<dbReference type="EMBL" id="JACIDS010000003">
    <property type="protein sequence ID" value="MBB3931877.1"/>
    <property type="molecule type" value="Genomic_DNA"/>
</dbReference>
<sequence length="333" mass="35456">MNASPATTPPESQAAKPAEASTESDAARRRRLIGYAFAAIGALLFASKGIVIKLVYAQGLDAATTLALRMFVAIPIYLVIGLVAVRDRRRNGRPLPGLPMLGKIILVGLLGYWISSYLDFLGLETISAQFERMILFTYPLWVVLFGAAFFGQPIRAKALVAFAVAYAGLGLIFHEFSAASTTSIVFGVSVVLCAAVTFALYQLFAKGLIEQVGSGLFTCIAMVAAGIVAIGQFLVTHPISALAVPPAIYPHIIFLGIGSTVLPTLFLNAALQRIPAQSNATIGMLSPVGTILLAMLILDEWLTPVEWLGTALVIGGIAWFTFSSDRRQAAREP</sequence>
<dbReference type="PANTHER" id="PTHR42920">
    <property type="entry name" value="OS03G0707200 PROTEIN-RELATED"/>
    <property type="match status" value="1"/>
</dbReference>
<dbReference type="AlphaFoldDB" id="A0A840AS71"/>
<feature type="transmembrane region" description="Helical" evidence="7">
    <location>
        <begin position="247"/>
        <end position="267"/>
    </location>
</feature>
<accession>A0A840AS71</accession>
<keyword evidence="3 7" id="KW-0812">Transmembrane</keyword>
<feature type="region of interest" description="Disordered" evidence="6">
    <location>
        <begin position="1"/>
        <end position="23"/>
    </location>
</feature>
<evidence type="ECO:0000256" key="1">
    <source>
        <dbReference type="ARBA" id="ARBA00004651"/>
    </source>
</evidence>
<name>A0A840AS71_9HYPH</name>
<feature type="transmembrane region" description="Helical" evidence="7">
    <location>
        <begin position="304"/>
        <end position="322"/>
    </location>
</feature>
<dbReference type="Gene3D" id="1.10.3730.20">
    <property type="match status" value="1"/>
</dbReference>
<evidence type="ECO:0000256" key="7">
    <source>
        <dbReference type="SAM" id="Phobius"/>
    </source>
</evidence>
<organism evidence="9 10">
    <name type="scientific">Kaistia hirudinis</name>
    <dbReference type="NCBI Taxonomy" id="1293440"/>
    <lineage>
        <taxon>Bacteria</taxon>
        <taxon>Pseudomonadati</taxon>
        <taxon>Pseudomonadota</taxon>
        <taxon>Alphaproteobacteria</taxon>
        <taxon>Hyphomicrobiales</taxon>
        <taxon>Kaistiaceae</taxon>
        <taxon>Kaistia</taxon>
    </lineage>
</organism>
<dbReference type="PANTHER" id="PTHR42920:SF5">
    <property type="entry name" value="EAMA DOMAIN-CONTAINING PROTEIN"/>
    <property type="match status" value="1"/>
</dbReference>
<keyword evidence="2" id="KW-1003">Cell membrane</keyword>
<evidence type="ECO:0000256" key="6">
    <source>
        <dbReference type="SAM" id="MobiDB-lite"/>
    </source>
</evidence>
<comment type="subcellular location">
    <subcellularLocation>
        <location evidence="1">Cell membrane</location>
        <topology evidence="1">Multi-pass membrane protein</topology>
    </subcellularLocation>
</comment>
<dbReference type="InterPro" id="IPR000620">
    <property type="entry name" value="EamA_dom"/>
</dbReference>
<evidence type="ECO:0000313" key="10">
    <source>
        <dbReference type="Proteomes" id="UP000553963"/>
    </source>
</evidence>
<proteinExistence type="predicted"/>
<dbReference type="GO" id="GO:0005886">
    <property type="term" value="C:plasma membrane"/>
    <property type="evidence" value="ECO:0007669"/>
    <property type="project" value="UniProtKB-SubCell"/>
</dbReference>
<keyword evidence="10" id="KW-1185">Reference proteome</keyword>
<dbReference type="Proteomes" id="UP000553963">
    <property type="component" value="Unassembled WGS sequence"/>
</dbReference>
<feature type="transmembrane region" description="Helical" evidence="7">
    <location>
        <begin position="32"/>
        <end position="56"/>
    </location>
</feature>
<feature type="transmembrane region" description="Helical" evidence="7">
    <location>
        <begin position="134"/>
        <end position="151"/>
    </location>
</feature>
<feature type="domain" description="EamA" evidence="8">
    <location>
        <begin position="33"/>
        <end position="173"/>
    </location>
</feature>
<gene>
    <name evidence="9" type="ORF">GGR25_002927</name>
</gene>
<comment type="caution">
    <text evidence="9">The sequence shown here is derived from an EMBL/GenBank/DDBJ whole genome shotgun (WGS) entry which is preliminary data.</text>
</comment>
<keyword evidence="4 7" id="KW-1133">Transmembrane helix</keyword>
<feature type="compositionally biased region" description="Polar residues" evidence="6">
    <location>
        <begin position="1"/>
        <end position="11"/>
    </location>
</feature>
<evidence type="ECO:0000256" key="4">
    <source>
        <dbReference type="ARBA" id="ARBA00022989"/>
    </source>
</evidence>
<feature type="transmembrane region" description="Helical" evidence="7">
    <location>
        <begin position="158"/>
        <end position="178"/>
    </location>
</feature>
<dbReference type="Pfam" id="PF00892">
    <property type="entry name" value="EamA"/>
    <property type="match status" value="2"/>
</dbReference>
<keyword evidence="5 7" id="KW-0472">Membrane</keyword>
<evidence type="ECO:0000256" key="5">
    <source>
        <dbReference type="ARBA" id="ARBA00023136"/>
    </source>
</evidence>
<feature type="transmembrane region" description="Helical" evidence="7">
    <location>
        <begin position="279"/>
        <end position="298"/>
    </location>
</feature>
<feature type="transmembrane region" description="Helical" evidence="7">
    <location>
        <begin position="62"/>
        <end position="85"/>
    </location>
</feature>
<evidence type="ECO:0000256" key="3">
    <source>
        <dbReference type="ARBA" id="ARBA00022692"/>
    </source>
</evidence>
<dbReference type="InterPro" id="IPR037185">
    <property type="entry name" value="EmrE-like"/>
</dbReference>
<evidence type="ECO:0000256" key="2">
    <source>
        <dbReference type="ARBA" id="ARBA00022475"/>
    </source>
</evidence>
<feature type="transmembrane region" description="Helical" evidence="7">
    <location>
        <begin position="184"/>
        <end position="204"/>
    </location>
</feature>
<dbReference type="SUPFAM" id="SSF103481">
    <property type="entry name" value="Multidrug resistance efflux transporter EmrE"/>
    <property type="match status" value="2"/>
</dbReference>
<evidence type="ECO:0000313" key="9">
    <source>
        <dbReference type="EMBL" id="MBB3931877.1"/>
    </source>
</evidence>
<protein>
    <submittedName>
        <fullName evidence="9">Drug/metabolite transporter (DMT)-like permease</fullName>
    </submittedName>
</protein>
<feature type="transmembrane region" description="Helical" evidence="7">
    <location>
        <begin position="216"/>
        <end position="235"/>
    </location>
</feature>
<dbReference type="InterPro" id="IPR051258">
    <property type="entry name" value="Diverse_Substrate_Transporter"/>
</dbReference>
<feature type="transmembrane region" description="Helical" evidence="7">
    <location>
        <begin position="97"/>
        <end position="114"/>
    </location>
</feature>
<reference evidence="9 10" key="1">
    <citation type="submission" date="2020-08" db="EMBL/GenBank/DDBJ databases">
        <title>Genomic Encyclopedia of Type Strains, Phase IV (KMG-IV): sequencing the most valuable type-strain genomes for metagenomic binning, comparative biology and taxonomic classification.</title>
        <authorList>
            <person name="Goeker M."/>
        </authorList>
    </citation>
    <scope>NUCLEOTIDE SEQUENCE [LARGE SCALE GENOMIC DNA]</scope>
    <source>
        <strain evidence="9 10">DSM 25966</strain>
    </source>
</reference>
<feature type="domain" description="EamA" evidence="8">
    <location>
        <begin position="186"/>
        <end position="320"/>
    </location>
</feature>